<accession>A0A4R6SJF6</accession>
<protein>
    <recommendedName>
        <fullName evidence="5">DUF5313 family protein</fullName>
    </recommendedName>
</protein>
<feature type="transmembrane region" description="Helical" evidence="2">
    <location>
        <begin position="43"/>
        <end position="62"/>
    </location>
</feature>
<dbReference type="EMBL" id="SNXZ01000002">
    <property type="protein sequence ID" value="TDQ01069.1"/>
    <property type="molecule type" value="Genomic_DNA"/>
</dbReference>
<keyword evidence="2" id="KW-0812">Transmembrane</keyword>
<keyword evidence="2" id="KW-0472">Membrane</keyword>
<sequence length="131" mass="15263">MVRPNPLQWIWYAYGGTLPERYREWVLHDITTRTWLVRHTIRTLMFVVPILVALYLVFGLVVHLPGSILWPAMALGVIVGLYYSLSYARETGDLRLVKYGYPGGHGTQIRDKRNEGATEQRARNYDARWRS</sequence>
<dbReference type="InterPro" id="IPR035197">
    <property type="entry name" value="DUF5313"/>
</dbReference>
<evidence type="ECO:0000256" key="2">
    <source>
        <dbReference type="SAM" id="Phobius"/>
    </source>
</evidence>
<evidence type="ECO:0000313" key="4">
    <source>
        <dbReference type="Proteomes" id="UP000295444"/>
    </source>
</evidence>
<name>A0A4R6SJF6_LABRH</name>
<proteinExistence type="predicted"/>
<reference evidence="3 4" key="1">
    <citation type="submission" date="2019-03" db="EMBL/GenBank/DDBJ databases">
        <title>Genomic Encyclopedia of Type Strains, Phase IV (KMG-IV): sequencing the most valuable type-strain genomes for metagenomic binning, comparative biology and taxonomic classification.</title>
        <authorList>
            <person name="Goeker M."/>
        </authorList>
    </citation>
    <scope>NUCLEOTIDE SEQUENCE [LARGE SCALE GENOMIC DNA]</scope>
    <source>
        <strain evidence="3 4">DSM 45361</strain>
    </source>
</reference>
<gene>
    <name evidence="3" type="ORF">EV186_102936</name>
</gene>
<feature type="region of interest" description="Disordered" evidence="1">
    <location>
        <begin position="108"/>
        <end position="131"/>
    </location>
</feature>
<comment type="caution">
    <text evidence="3">The sequence shown here is derived from an EMBL/GenBank/DDBJ whole genome shotgun (WGS) entry which is preliminary data.</text>
</comment>
<feature type="transmembrane region" description="Helical" evidence="2">
    <location>
        <begin position="68"/>
        <end position="85"/>
    </location>
</feature>
<evidence type="ECO:0008006" key="5">
    <source>
        <dbReference type="Google" id="ProtNLM"/>
    </source>
</evidence>
<evidence type="ECO:0000313" key="3">
    <source>
        <dbReference type="EMBL" id="TDQ01069.1"/>
    </source>
</evidence>
<dbReference type="AlphaFoldDB" id="A0A4R6SJF6"/>
<keyword evidence="2" id="KW-1133">Transmembrane helix</keyword>
<dbReference type="OrthoDB" id="5195204at2"/>
<dbReference type="Pfam" id="PF17240">
    <property type="entry name" value="DUF5313"/>
    <property type="match status" value="1"/>
</dbReference>
<keyword evidence="4" id="KW-1185">Reference proteome</keyword>
<organism evidence="3 4">
    <name type="scientific">Labedaea rhizosphaerae</name>
    <dbReference type="NCBI Taxonomy" id="598644"/>
    <lineage>
        <taxon>Bacteria</taxon>
        <taxon>Bacillati</taxon>
        <taxon>Actinomycetota</taxon>
        <taxon>Actinomycetes</taxon>
        <taxon>Pseudonocardiales</taxon>
        <taxon>Pseudonocardiaceae</taxon>
        <taxon>Labedaea</taxon>
    </lineage>
</organism>
<evidence type="ECO:0000256" key="1">
    <source>
        <dbReference type="SAM" id="MobiDB-lite"/>
    </source>
</evidence>
<dbReference type="Proteomes" id="UP000295444">
    <property type="component" value="Unassembled WGS sequence"/>
</dbReference>